<accession>A0AAV3XI20</accession>
<dbReference type="SUPFAM" id="SSF52540">
    <property type="entry name" value="P-loop containing nucleoside triphosphate hydrolases"/>
    <property type="match status" value="1"/>
</dbReference>
<dbReference type="InterPro" id="IPR021228">
    <property type="entry name" value="BrxD"/>
</dbReference>
<reference evidence="1" key="1">
    <citation type="submission" date="2019-10" db="EMBL/GenBank/DDBJ databases">
        <title>Draft genome sequece of Microseira wollei NIES-4236.</title>
        <authorList>
            <person name="Yamaguchi H."/>
            <person name="Suzuki S."/>
            <person name="Kawachi M."/>
        </authorList>
    </citation>
    <scope>NUCLEOTIDE SEQUENCE</scope>
    <source>
        <strain evidence="1">NIES-4236</strain>
    </source>
</reference>
<comment type="caution">
    <text evidence="1">The sequence shown here is derived from an EMBL/GenBank/DDBJ whole genome shotgun (WGS) entry which is preliminary data.</text>
</comment>
<gene>
    <name evidence="1" type="ORF">MiSe_45470</name>
</gene>
<dbReference type="InterPro" id="IPR027417">
    <property type="entry name" value="P-loop_NTPase"/>
</dbReference>
<dbReference type="Proteomes" id="UP001050975">
    <property type="component" value="Unassembled WGS sequence"/>
</dbReference>
<sequence length="441" mass="48945">MAKPKIPKRVSTALINSLSAGVVPRIGLENIAVGREKEIAALWQDLENIAAGGAAFRFVVGRYGSGKSFILQLIRNQAMEKNFVVADVDLSPERRLAGTEGQGVATYRELMGNIATKTHPNGGALALILERWISGIQTQVAQATGMRPNDNGFDDEVEAKILAAVKNIEGLVHGFDFATVVTAYWRGYRLDESDKKDAALRWLRGEFATKTDAKTALGVRVIIDDETWYDYLKLFAKFAADIGYKGFLVLFDEAVHLWKITHAVSRQNNYDKLLAIFNDTMQGKAEHLGIIVGGTPKFLEDPKRGLFNDPAWQRRTAKSRFVQAGFQDTSSPVIQLESLTQPEILLLLQRLADVHATHYGSEKKLNQKEFEDFLQEIVNRLGAETLLTPGEIVRDFLSVMNILQQNQEMSLSQLIHGAGLPLSSTKKTQVDEDGEIAEFTL</sequence>
<proteinExistence type="predicted"/>
<keyword evidence="2" id="KW-1185">Reference proteome</keyword>
<evidence type="ECO:0008006" key="3">
    <source>
        <dbReference type="Google" id="ProtNLM"/>
    </source>
</evidence>
<evidence type="ECO:0000313" key="2">
    <source>
        <dbReference type="Proteomes" id="UP001050975"/>
    </source>
</evidence>
<dbReference type="Pfam" id="PF10923">
    <property type="entry name" value="BrxC_BrxD"/>
    <property type="match status" value="1"/>
</dbReference>
<dbReference type="EMBL" id="BLAY01000074">
    <property type="protein sequence ID" value="GET39775.1"/>
    <property type="molecule type" value="Genomic_DNA"/>
</dbReference>
<name>A0AAV3XI20_9CYAN</name>
<dbReference type="Gene3D" id="3.40.50.300">
    <property type="entry name" value="P-loop containing nucleotide triphosphate hydrolases"/>
    <property type="match status" value="1"/>
</dbReference>
<evidence type="ECO:0000313" key="1">
    <source>
        <dbReference type="EMBL" id="GET39775.1"/>
    </source>
</evidence>
<dbReference type="RefSeq" id="WP_226585318.1">
    <property type="nucleotide sequence ID" value="NZ_BLAY01000074.1"/>
</dbReference>
<protein>
    <recommendedName>
        <fullName evidence="3">Biotin carboxylase</fullName>
    </recommendedName>
</protein>
<organism evidence="1 2">
    <name type="scientific">Microseira wollei NIES-4236</name>
    <dbReference type="NCBI Taxonomy" id="2530354"/>
    <lineage>
        <taxon>Bacteria</taxon>
        <taxon>Bacillati</taxon>
        <taxon>Cyanobacteriota</taxon>
        <taxon>Cyanophyceae</taxon>
        <taxon>Oscillatoriophycideae</taxon>
        <taxon>Aerosakkonematales</taxon>
        <taxon>Aerosakkonemataceae</taxon>
        <taxon>Microseira</taxon>
    </lineage>
</organism>
<dbReference type="AlphaFoldDB" id="A0AAV3XI20"/>